<organism evidence="5 6">
    <name type="scientific">Ferrithrix thermotolerans DSM 19514</name>
    <dbReference type="NCBI Taxonomy" id="1121881"/>
    <lineage>
        <taxon>Bacteria</taxon>
        <taxon>Bacillati</taxon>
        <taxon>Actinomycetota</taxon>
        <taxon>Acidimicrobiia</taxon>
        <taxon>Acidimicrobiales</taxon>
        <taxon>Acidimicrobiaceae</taxon>
        <taxon>Ferrithrix</taxon>
    </lineage>
</organism>
<dbReference type="SUPFAM" id="SSF53822">
    <property type="entry name" value="Periplasmic binding protein-like I"/>
    <property type="match status" value="1"/>
</dbReference>
<dbReference type="AlphaFoldDB" id="A0A1M4S791"/>
<proteinExistence type="inferred from homology"/>
<gene>
    <name evidence="5" type="ORF">SAMN02745225_00147</name>
</gene>
<keyword evidence="6" id="KW-1185">Reference proteome</keyword>
<dbReference type="InterPro" id="IPR028081">
    <property type="entry name" value="Leu-bd"/>
</dbReference>
<accession>A0A1M4S791</accession>
<evidence type="ECO:0000256" key="1">
    <source>
        <dbReference type="ARBA" id="ARBA00010062"/>
    </source>
</evidence>
<keyword evidence="2 3" id="KW-0732">Signal</keyword>
<dbReference type="InterPro" id="IPR051010">
    <property type="entry name" value="BCAA_transport"/>
</dbReference>
<sequence>MRLNRFNFKVGGVLLASALVSAACGSASSSASSSSASAAPSEITVGTLYAGSGSFADQSLPEYDGLKFWVSHENSKGGVYVAAYKKRIPVKLVAYNDQSSPATAATLYDQLVTQNKVNIFVSDFGSVLTAPAATIAEEHHMVLFDQSGTGTNFFTPNNPYIVLADLPTSALWPKPLVQFLIAKKINKVALVYGSNDFDGSQDTTIVNGLKAAGITPVYNQAIPTTTSSYGTTISAVAATHPDAVIELGYANNDIAFLSNLASSGTHFKMVFTVFPGQLQQLLEKNVGESGLAYTYTYAAPPLISYNNVNFGMGTTAFEAAFQKQYPGPVNAPEIYGYHTGLTIQLALNHASSISQLSLRSALMAESGKITTLEGLFKLNSEGAQVGELLPVAQLMPTQGNTNTAVQIVYPSSQATASAVYPAP</sequence>
<dbReference type="Proteomes" id="UP000184295">
    <property type="component" value="Unassembled WGS sequence"/>
</dbReference>
<name>A0A1M4S791_9ACTN</name>
<dbReference type="PROSITE" id="PS51257">
    <property type="entry name" value="PROKAR_LIPOPROTEIN"/>
    <property type="match status" value="1"/>
</dbReference>
<reference evidence="6" key="1">
    <citation type="submission" date="2016-11" db="EMBL/GenBank/DDBJ databases">
        <authorList>
            <person name="Varghese N."/>
            <person name="Submissions S."/>
        </authorList>
    </citation>
    <scope>NUCLEOTIDE SEQUENCE [LARGE SCALE GENOMIC DNA]</scope>
    <source>
        <strain evidence="6">DSM 19514</strain>
    </source>
</reference>
<dbReference type="RefSeq" id="WP_084660033.1">
    <property type="nucleotide sequence ID" value="NZ_FQUL01000001.1"/>
</dbReference>
<dbReference type="Pfam" id="PF13458">
    <property type="entry name" value="Peripla_BP_6"/>
    <property type="match status" value="1"/>
</dbReference>
<dbReference type="PANTHER" id="PTHR30483">
    <property type="entry name" value="LEUCINE-SPECIFIC-BINDING PROTEIN"/>
    <property type="match status" value="1"/>
</dbReference>
<evidence type="ECO:0000313" key="6">
    <source>
        <dbReference type="Proteomes" id="UP000184295"/>
    </source>
</evidence>
<evidence type="ECO:0000259" key="4">
    <source>
        <dbReference type="Pfam" id="PF13458"/>
    </source>
</evidence>
<evidence type="ECO:0000313" key="5">
    <source>
        <dbReference type="EMBL" id="SHE28060.1"/>
    </source>
</evidence>
<dbReference type="EMBL" id="FQUL01000001">
    <property type="protein sequence ID" value="SHE28060.1"/>
    <property type="molecule type" value="Genomic_DNA"/>
</dbReference>
<dbReference type="OrthoDB" id="7337537at2"/>
<feature type="domain" description="Leucine-binding protein" evidence="4">
    <location>
        <begin position="42"/>
        <end position="393"/>
    </location>
</feature>
<feature type="chain" id="PRO_5039649544" evidence="3">
    <location>
        <begin position="23"/>
        <end position="423"/>
    </location>
</feature>
<feature type="signal peptide" evidence="3">
    <location>
        <begin position="1"/>
        <end position="22"/>
    </location>
</feature>
<protein>
    <submittedName>
        <fullName evidence="5">Branched-chain amino acid transport system substrate-binding protein</fullName>
    </submittedName>
</protein>
<comment type="similarity">
    <text evidence="1">Belongs to the leucine-binding protein family.</text>
</comment>
<evidence type="ECO:0000256" key="3">
    <source>
        <dbReference type="SAM" id="SignalP"/>
    </source>
</evidence>
<dbReference type="STRING" id="1121881.SAMN02745225_00147"/>
<dbReference type="InterPro" id="IPR028082">
    <property type="entry name" value="Peripla_BP_I"/>
</dbReference>
<evidence type="ECO:0000256" key="2">
    <source>
        <dbReference type="ARBA" id="ARBA00022729"/>
    </source>
</evidence>
<dbReference type="Gene3D" id="3.40.50.2300">
    <property type="match status" value="2"/>
</dbReference>